<dbReference type="Gene3D" id="3.30.460.40">
    <property type="match status" value="1"/>
</dbReference>
<gene>
    <name evidence="1" type="ORF">L228DRAFT_262520</name>
</gene>
<dbReference type="RefSeq" id="XP_018186141.1">
    <property type="nucleotide sequence ID" value="XM_018334425.1"/>
</dbReference>
<sequence length="171" mass="19508">MPPIPLDRLKDLVADVGRKLDSMHIDYAIMGGAAVCLITQDTTRVTEDLDLVIQVDELFDHLSWPERPQYNLPSTSRNTINVNGHQVKTFSASWIFREKVLAHHQRFHTSKRPYDFADILRMIDLLEPGQPELNFEGNPQLEEALLTLLRVRPHLRGELKGLVKCTAVFGN</sequence>
<proteinExistence type="predicted"/>
<dbReference type="GeneID" id="28899562"/>
<dbReference type="InterPro" id="IPR043519">
    <property type="entry name" value="NT_sf"/>
</dbReference>
<name>A0A165AJL6_XYLHT</name>
<organism evidence="1 2">
    <name type="scientific">Xylona heveae (strain CBS 132557 / TC161)</name>
    <dbReference type="NCBI Taxonomy" id="1328760"/>
    <lineage>
        <taxon>Eukaryota</taxon>
        <taxon>Fungi</taxon>
        <taxon>Dikarya</taxon>
        <taxon>Ascomycota</taxon>
        <taxon>Pezizomycotina</taxon>
        <taxon>Xylonomycetes</taxon>
        <taxon>Xylonales</taxon>
        <taxon>Xylonaceae</taxon>
        <taxon>Xylona</taxon>
    </lineage>
</organism>
<keyword evidence="2" id="KW-1185">Reference proteome</keyword>
<evidence type="ECO:0000313" key="1">
    <source>
        <dbReference type="EMBL" id="KZF20586.1"/>
    </source>
</evidence>
<reference evidence="1 2" key="1">
    <citation type="journal article" date="2016" name="Fungal Biol.">
        <title>The genome of Xylona heveae provides a window into fungal endophytism.</title>
        <authorList>
            <person name="Gazis R."/>
            <person name="Kuo A."/>
            <person name="Riley R."/>
            <person name="LaButti K."/>
            <person name="Lipzen A."/>
            <person name="Lin J."/>
            <person name="Amirebrahimi M."/>
            <person name="Hesse C.N."/>
            <person name="Spatafora J.W."/>
            <person name="Henrissat B."/>
            <person name="Hainaut M."/>
            <person name="Grigoriev I.V."/>
            <person name="Hibbett D.S."/>
        </authorList>
    </citation>
    <scope>NUCLEOTIDE SEQUENCE [LARGE SCALE GENOMIC DNA]</scope>
    <source>
        <strain evidence="1 2">TC161</strain>
    </source>
</reference>
<protein>
    <submittedName>
        <fullName evidence="1">Uncharacterized protein</fullName>
    </submittedName>
</protein>
<dbReference type="InParanoid" id="A0A165AJL6"/>
<dbReference type="Proteomes" id="UP000076632">
    <property type="component" value="Unassembled WGS sequence"/>
</dbReference>
<dbReference type="OrthoDB" id="5419802at2759"/>
<evidence type="ECO:0000313" key="2">
    <source>
        <dbReference type="Proteomes" id="UP000076632"/>
    </source>
</evidence>
<accession>A0A165AJL6</accession>
<dbReference type="SUPFAM" id="SSF81301">
    <property type="entry name" value="Nucleotidyltransferase"/>
    <property type="match status" value="1"/>
</dbReference>
<dbReference type="EMBL" id="KV407462">
    <property type="protein sequence ID" value="KZF20586.1"/>
    <property type="molecule type" value="Genomic_DNA"/>
</dbReference>
<dbReference type="AlphaFoldDB" id="A0A165AJL6"/>
<dbReference type="OMA" id="WIFREKV"/>